<gene>
    <name evidence="15" type="ORF">GUJ93_ZPchr0001g29465</name>
</gene>
<comment type="subcellular location">
    <subcellularLocation>
        <location evidence="1">Membrane</location>
        <topology evidence="1">Single-pass type I membrane protein</topology>
    </subcellularLocation>
</comment>
<feature type="signal peptide" evidence="13">
    <location>
        <begin position="1"/>
        <end position="19"/>
    </location>
</feature>
<dbReference type="Pfam" id="PF14380">
    <property type="entry name" value="WAK_assoc"/>
    <property type="match status" value="1"/>
</dbReference>
<keyword evidence="5 13" id="KW-0732">Signal</keyword>
<keyword evidence="11" id="KW-0325">Glycoprotein</keyword>
<dbReference type="FunFam" id="3.30.200.20:FF:000178">
    <property type="entry name" value="serine/threonine-protein kinase PBS1-like"/>
    <property type="match status" value="1"/>
</dbReference>
<dbReference type="SMART" id="SM00220">
    <property type="entry name" value="S_TKc"/>
    <property type="match status" value="1"/>
</dbReference>
<dbReference type="Pfam" id="PF13947">
    <property type="entry name" value="GUB_WAK_bind"/>
    <property type="match status" value="1"/>
</dbReference>
<dbReference type="Pfam" id="PF00069">
    <property type="entry name" value="Pkinase"/>
    <property type="match status" value="1"/>
</dbReference>
<evidence type="ECO:0000313" key="15">
    <source>
        <dbReference type="EMBL" id="KAG8055791.1"/>
    </source>
</evidence>
<accession>A0A8J5SDX1</accession>
<dbReference type="Proteomes" id="UP000729402">
    <property type="component" value="Unassembled WGS sequence"/>
</dbReference>
<dbReference type="EMBL" id="JAAALK010000288">
    <property type="protein sequence ID" value="KAG8055791.1"/>
    <property type="molecule type" value="Genomic_DNA"/>
</dbReference>
<evidence type="ECO:0000256" key="1">
    <source>
        <dbReference type="ARBA" id="ARBA00004479"/>
    </source>
</evidence>
<evidence type="ECO:0000256" key="6">
    <source>
        <dbReference type="ARBA" id="ARBA00022741"/>
    </source>
</evidence>
<keyword evidence="6 12" id="KW-0547">Nucleotide-binding</keyword>
<evidence type="ECO:0000256" key="10">
    <source>
        <dbReference type="ARBA" id="ARBA00023136"/>
    </source>
</evidence>
<evidence type="ECO:0000259" key="14">
    <source>
        <dbReference type="PROSITE" id="PS50011"/>
    </source>
</evidence>
<dbReference type="GO" id="GO:0004674">
    <property type="term" value="F:protein serine/threonine kinase activity"/>
    <property type="evidence" value="ECO:0007669"/>
    <property type="project" value="UniProtKB-KW"/>
</dbReference>
<evidence type="ECO:0000256" key="9">
    <source>
        <dbReference type="ARBA" id="ARBA00022989"/>
    </source>
</evidence>
<evidence type="ECO:0000256" key="2">
    <source>
        <dbReference type="ARBA" id="ARBA00022527"/>
    </source>
</evidence>
<dbReference type="GO" id="GO:0016020">
    <property type="term" value="C:membrane"/>
    <property type="evidence" value="ECO:0007669"/>
    <property type="project" value="UniProtKB-SubCell"/>
</dbReference>
<reference evidence="15" key="2">
    <citation type="submission" date="2021-02" db="EMBL/GenBank/DDBJ databases">
        <authorList>
            <person name="Kimball J.A."/>
            <person name="Haas M.W."/>
            <person name="Macchietto M."/>
            <person name="Kono T."/>
            <person name="Duquette J."/>
            <person name="Shao M."/>
        </authorList>
    </citation>
    <scope>NUCLEOTIDE SEQUENCE</scope>
    <source>
        <tissue evidence="15">Fresh leaf tissue</tissue>
    </source>
</reference>
<dbReference type="PROSITE" id="PS00108">
    <property type="entry name" value="PROTEIN_KINASE_ST"/>
    <property type="match status" value="1"/>
</dbReference>
<dbReference type="PROSITE" id="PS00107">
    <property type="entry name" value="PROTEIN_KINASE_ATP"/>
    <property type="match status" value="1"/>
</dbReference>
<evidence type="ECO:0000256" key="4">
    <source>
        <dbReference type="ARBA" id="ARBA00022692"/>
    </source>
</evidence>
<evidence type="ECO:0000256" key="13">
    <source>
        <dbReference type="SAM" id="SignalP"/>
    </source>
</evidence>
<dbReference type="GO" id="GO:0005524">
    <property type="term" value="F:ATP binding"/>
    <property type="evidence" value="ECO:0007669"/>
    <property type="project" value="UniProtKB-UniRule"/>
</dbReference>
<dbReference type="AlphaFoldDB" id="A0A8J5SDX1"/>
<feature type="binding site" evidence="12">
    <location>
        <position position="375"/>
    </location>
    <ligand>
        <name>ATP</name>
        <dbReference type="ChEBI" id="CHEBI:30616"/>
    </ligand>
</feature>
<dbReference type="InterPro" id="IPR032872">
    <property type="entry name" value="WAK_assoc_C"/>
</dbReference>
<proteinExistence type="predicted"/>
<dbReference type="GO" id="GO:0030247">
    <property type="term" value="F:polysaccharide binding"/>
    <property type="evidence" value="ECO:0007669"/>
    <property type="project" value="InterPro"/>
</dbReference>
<dbReference type="InterPro" id="IPR008271">
    <property type="entry name" value="Ser/Thr_kinase_AS"/>
</dbReference>
<dbReference type="PROSITE" id="PS50011">
    <property type="entry name" value="PROTEIN_KINASE_DOM"/>
    <property type="match status" value="1"/>
</dbReference>
<protein>
    <recommendedName>
        <fullName evidence="14">Protein kinase domain-containing protein</fullName>
    </recommendedName>
</protein>
<feature type="domain" description="Protein kinase" evidence="14">
    <location>
        <begin position="347"/>
        <end position="623"/>
    </location>
</feature>
<evidence type="ECO:0000256" key="3">
    <source>
        <dbReference type="ARBA" id="ARBA00022679"/>
    </source>
</evidence>
<evidence type="ECO:0000256" key="8">
    <source>
        <dbReference type="ARBA" id="ARBA00022840"/>
    </source>
</evidence>
<comment type="caution">
    <text evidence="15">The sequence shown here is derived from an EMBL/GenBank/DDBJ whole genome shotgun (WGS) entry which is preliminary data.</text>
</comment>
<dbReference type="InterPro" id="IPR025287">
    <property type="entry name" value="WAK_GUB"/>
</dbReference>
<keyword evidence="10" id="KW-0472">Membrane</keyword>
<keyword evidence="8 12" id="KW-0067">ATP-binding</keyword>
<evidence type="ECO:0000256" key="7">
    <source>
        <dbReference type="ARBA" id="ARBA00022777"/>
    </source>
</evidence>
<feature type="chain" id="PRO_5035209286" description="Protein kinase domain-containing protein" evidence="13">
    <location>
        <begin position="20"/>
        <end position="635"/>
    </location>
</feature>
<organism evidence="15 16">
    <name type="scientific">Zizania palustris</name>
    <name type="common">Northern wild rice</name>
    <dbReference type="NCBI Taxonomy" id="103762"/>
    <lineage>
        <taxon>Eukaryota</taxon>
        <taxon>Viridiplantae</taxon>
        <taxon>Streptophyta</taxon>
        <taxon>Embryophyta</taxon>
        <taxon>Tracheophyta</taxon>
        <taxon>Spermatophyta</taxon>
        <taxon>Magnoliopsida</taxon>
        <taxon>Liliopsida</taxon>
        <taxon>Poales</taxon>
        <taxon>Poaceae</taxon>
        <taxon>BOP clade</taxon>
        <taxon>Oryzoideae</taxon>
        <taxon>Oryzeae</taxon>
        <taxon>Zizaniinae</taxon>
        <taxon>Zizania</taxon>
    </lineage>
</organism>
<reference evidence="15" key="1">
    <citation type="journal article" date="2021" name="bioRxiv">
        <title>Whole Genome Assembly and Annotation of Northern Wild Rice, Zizania palustris L., Supports a Whole Genome Duplication in the Zizania Genus.</title>
        <authorList>
            <person name="Haas M."/>
            <person name="Kono T."/>
            <person name="Macchietto M."/>
            <person name="Millas R."/>
            <person name="McGilp L."/>
            <person name="Shao M."/>
            <person name="Duquette J."/>
            <person name="Hirsch C.N."/>
            <person name="Kimball J."/>
        </authorList>
    </citation>
    <scope>NUCLEOTIDE SEQUENCE</scope>
    <source>
        <tissue evidence="15">Fresh leaf tissue</tissue>
    </source>
</reference>
<dbReference type="InterPro" id="IPR000719">
    <property type="entry name" value="Prot_kinase_dom"/>
</dbReference>
<evidence type="ECO:0000256" key="12">
    <source>
        <dbReference type="PROSITE-ProRule" id="PRU10141"/>
    </source>
</evidence>
<keyword evidence="3" id="KW-0808">Transferase</keyword>
<keyword evidence="2" id="KW-0723">Serine/threonine-protein kinase</keyword>
<sequence length="635" mass="70794">MLPPLGPLFVLLFFATADAYSDTCSSSTCGGTTISYPFWDAYSVSSCGYPGLGLLCEGNATLPIDIRFPQYRVVRIDYDNHSILLRDVATDGGSATCPRFRYNLTSADPRSWLQLAPSTSNVTFLYNCKSGNSSRRSAVRLRECPSKSGRNMSSYLLLDGDGLSGDVYGCEDVVVAPVADESKKAMVRASAAGSGILGVMAEFAGFQMRYSVNSERCNQCEQSGGRCLYGRVEEHGEPDFTCFCDDGANEHRCGDARLKRRKQYIIASTSSILSLCLLSIACMFGYKYGSKRISKETTRIKTFKEYVTKRISHYSQRPQKIEFLFLQKTGTLHPIRYNYREVKRMTRSFAAKLGQGGFGAVYSGKLFDGRMVAVKMLKDSKGDGNEFINEVASISRTSHVNIVTLLGFCLQGSKRALIYEYMPNGSLERYAFNKNSKCELSLAWEKLFDIAVGTARGLEYLHRGCNTHIVHFDIKPHNILLDQDLYPKISDFGMAKLCDNRESIISIGGARGTVGYIAPEVFSKQFGAISSKSDVYSYGMMVLEMVGARERNIDANSESSSHYFPQWIYEHLDEYCISSFEINGETTELVRKMIVVGLWCIQVIPTNRPTMTRVVEMLEASTVDLELPPKVLLSW</sequence>
<keyword evidence="7" id="KW-0418">Kinase</keyword>
<dbReference type="InterPro" id="IPR045874">
    <property type="entry name" value="LRK10/LRL21-25-like"/>
</dbReference>
<evidence type="ECO:0000256" key="11">
    <source>
        <dbReference type="ARBA" id="ARBA00023180"/>
    </source>
</evidence>
<dbReference type="InterPro" id="IPR017441">
    <property type="entry name" value="Protein_kinase_ATP_BS"/>
</dbReference>
<dbReference type="OrthoDB" id="4062651at2759"/>
<evidence type="ECO:0000313" key="16">
    <source>
        <dbReference type="Proteomes" id="UP000729402"/>
    </source>
</evidence>
<dbReference type="PANTHER" id="PTHR27009">
    <property type="entry name" value="RUST RESISTANCE KINASE LR10-RELATED"/>
    <property type="match status" value="1"/>
</dbReference>
<evidence type="ECO:0000256" key="5">
    <source>
        <dbReference type="ARBA" id="ARBA00022729"/>
    </source>
</evidence>
<name>A0A8J5SDX1_ZIZPA</name>
<keyword evidence="4" id="KW-0812">Transmembrane</keyword>
<dbReference type="FunFam" id="1.10.510.10:FF:000590">
    <property type="entry name" value="PR5-like receptor kinase"/>
    <property type="match status" value="1"/>
</dbReference>
<keyword evidence="9" id="KW-1133">Transmembrane helix</keyword>
<keyword evidence="16" id="KW-1185">Reference proteome</keyword>